<evidence type="ECO:0000256" key="6">
    <source>
        <dbReference type="SAM" id="MobiDB-lite"/>
    </source>
</evidence>
<sequence>MAYYYIGGTPYNSRQWSIVIVTSILIALSTLAVGLRLYARYTTGGRIHLDDICIVVSLILSYGNCVCEYVGVYFGLGRHAEEVGEKKALRYMLRIFPTLRMKQACNALFVLLGAWYLAFQITAIFQCTPVKFFWERSLPGGHCVDSVSFYIALATTNTFTDLAILLLPMPLVWRLQISRSKKISISAVFLLGGFVCAIALYRITTLPLIDNNDITYSNTYAGIWTSIEGSVGVIVACLPSLMPIWHRLRGRSVGYAQYSRQSNPYGNSSKGFRSTRSTGGGRFTDDDADRFDVFASGKWPVGSQSQERIVQTAVAHGEETYSPTDERNDTSQNAIGVVTEVHQQIELRDLGNVEQLK</sequence>
<dbReference type="Proteomes" id="UP001149165">
    <property type="component" value="Unassembled WGS sequence"/>
</dbReference>
<evidence type="ECO:0000313" key="9">
    <source>
        <dbReference type="EMBL" id="KAJ5093762.1"/>
    </source>
</evidence>
<feature type="transmembrane region" description="Helical" evidence="7">
    <location>
        <begin position="183"/>
        <end position="203"/>
    </location>
</feature>
<dbReference type="InterPro" id="IPR052337">
    <property type="entry name" value="SAT4-like"/>
</dbReference>
<evidence type="ECO:0000313" key="10">
    <source>
        <dbReference type="Proteomes" id="UP001149165"/>
    </source>
</evidence>
<protein>
    <recommendedName>
        <fullName evidence="8">Rhodopsin domain-containing protein</fullName>
    </recommendedName>
</protein>
<evidence type="ECO:0000259" key="8">
    <source>
        <dbReference type="Pfam" id="PF20684"/>
    </source>
</evidence>
<feature type="region of interest" description="Disordered" evidence="6">
    <location>
        <begin position="265"/>
        <end position="284"/>
    </location>
</feature>
<comment type="similarity">
    <text evidence="5">Belongs to the SAT4 family.</text>
</comment>
<proteinExistence type="inferred from homology"/>
<reference evidence="9" key="2">
    <citation type="journal article" date="2023" name="IMA Fungus">
        <title>Comparative genomic study of the Penicillium genus elucidates a diverse pangenome and 15 lateral gene transfer events.</title>
        <authorList>
            <person name="Petersen C."/>
            <person name="Sorensen T."/>
            <person name="Nielsen M.R."/>
            <person name="Sondergaard T.E."/>
            <person name="Sorensen J.L."/>
            <person name="Fitzpatrick D.A."/>
            <person name="Frisvad J.C."/>
            <person name="Nielsen K.L."/>
        </authorList>
    </citation>
    <scope>NUCLEOTIDE SEQUENCE</scope>
    <source>
        <strain evidence="9">IBT 30069</strain>
    </source>
</reference>
<evidence type="ECO:0000256" key="4">
    <source>
        <dbReference type="ARBA" id="ARBA00023136"/>
    </source>
</evidence>
<accession>A0A9W9F582</accession>
<reference evidence="9" key="1">
    <citation type="submission" date="2022-11" db="EMBL/GenBank/DDBJ databases">
        <authorList>
            <person name="Petersen C."/>
        </authorList>
    </citation>
    <scope>NUCLEOTIDE SEQUENCE</scope>
    <source>
        <strain evidence="9">IBT 30069</strain>
    </source>
</reference>
<dbReference type="OrthoDB" id="10017208at2759"/>
<evidence type="ECO:0000256" key="5">
    <source>
        <dbReference type="ARBA" id="ARBA00038359"/>
    </source>
</evidence>
<dbReference type="Pfam" id="PF20684">
    <property type="entry name" value="Fung_rhodopsin"/>
    <property type="match status" value="2"/>
</dbReference>
<feature type="transmembrane region" description="Helical" evidence="7">
    <location>
        <begin position="16"/>
        <end position="39"/>
    </location>
</feature>
<dbReference type="GO" id="GO:0016020">
    <property type="term" value="C:membrane"/>
    <property type="evidence" value="ECO:0007669"/>
    <property type="project" value="UniProtKB-SubCell"/>
</dbReference>
<dbReference type="InterPro" id="IPR049326">
    <property type="entry name" value="Rhodopsin_dom_fungi"/>
</dbReference>
<keyword evidence="3 7" id="KW-1133">Transmembrane helix</keyword>
<evidence type="ECO:0000256" key="1">
    <source>
        <dbReference type="ARBA" id="ARBA00004141"/>
    </source>
</evidence>
<feature type="transmembrane region" description="Helical" evidence="7">
    <location>
        <begin position="104"/>
        <end position="127"/>
    </location>
</feature>
<dbReference type="EMBL" id="JAPQKH010000006">
    <property type="protein sequence ID" value="KAJ5093762.1"/>
    <property type="molecule type" value="Genomic_DNA"/>
</dbReference>
<feature type="transmembrane region" description="Helical" evidence="7">
    <location>
        <begin position="147"/>
        <end position="171"/>
    </location>
</feature>
<keyword evidence="10" id="KW-1185">Reference proteome</keyword>
<evidence type="ECO:0000256" key="7">
    <source>
        <dbReference type="SAM" id="Phobius"/>
    </source>
</evidence>
<feature type="compositionally biased region" description="Low complexity" evidence="6">
    <location>
        <begin position="268"/>
        <end position="277"/>
    </location>
</feature>
<organism evidence="9 10">
    <name type="scientific">Penicillium angulare</name>
    <dbReference type="NCBI Taxonomy" id="116970"/>
    <lineage>
        <taxon>Eukaryota</taxon>
        <taxon>Fungi</taxon>
        <taxon>Dikarya</taxon>
        <taxon>Ascomycota</taxon>
        <taxon>Pezizomycotina</taxon>
        <taxon>Eurotiomycetes</taxon>
        <taxon>Eurotiomycetidae</taxon>
        <taxon>Eurotiales</taxon>
        <taxon>Aspergillaceae</taxon>
        <taxon>Penicillium</taxon>
    </lineage>
</organism>
<gene>
    <name evidence="9" type="ORF">N7456_009623</name>
</gene>
<feature type="transmembrane region" description="Helical" evidence="7">
    <location>
        <begin position="223"/>
        <end position="245"/>
    </location>
</feature>
<comment type="subcellular location">
    <subcellularLocation>
        <location evidence="1">Membrane</location>
        <topology evidence="1">Multi-pass membrane protein</topology>
    </subcellularLocation>
</comment>
<dbReference type="PANTHER" id="PTHR33048">
    <property type="entry name" value="PTH11-LIKE INTEGRAL MEMBRANE PROTEIN (AFU_ORTHOLOGUE AFUA_5G11245)"/>
    <property type="match status" value="1"/>
</dbReference>
<keyword evidence="2 7" id="KW-0812">Transmembrane</keyword>
<comment type="caution">
    <text evidence="9">The sequence shown here is derived from an EMBL/GenBank/DDBJ whole genome shotgun (WGS) entry which is preliminary data.</text>
</comment>
<name>A0A9W9F582_9EURO</name>
<evidence type="ECO:0000256" key="3">
    <source>
        <dbReference type="ARBA" id="ARBA00022989"/>
    </source>
</evidence>
<dbReference type="PANTHER" id="PTHR33048:SF47">
    <property type="entry name" value="INTEGRAL MEMBRANE PROTEIN-RELATED"/>
    <property type="match status" value="1"/>
</dbReference>
<keyword evidence="4 7" id="KW-0472">Membrane</keyword>
<evidence type="ECO:0000256" key="2">
    <source>
        <dbReference type="ARBA" id="ARBA00022692"/>
    </source>
</evidence>
<feature type="domain" description="Rhodopsin" evidence="8">
    <location>
        <begin position="93"/>
        <end position="246"/>
    </location>
</feature>
<feature type="domain" description="Rhodopsin" evidence="8">
    <location>
        <begin position="35"/>
        <end position="89"/>
    </location>
</feature>
<dbReference type="AlphaFoldDB" id="A0A9W9F582"/>